<protein>
    <submittedName>
        <fullName evidence="2">Uncharacterized protein</fullName>
    </submittedName>
</protein>
<evidence type="ECO:0000313" key="1">
    <source>
        <dbReference type="Proteomes" id="UP000887565"/>
    </source>
</evidence>
<keyword evidence="1" id="KW-1185">Reference proteome</keyword>
<dbReference type="Proteomes" id="UP000887565">
    <property type="component" value="Unplaced"/>
</dbReference>
<dbReference type="WBParaSite" id="nRc.2.0.1.t47735-RA">
    <property type="protein sequence ID" value="nRc.2.0.1.t47735-RA"/>
    <property type="gene ID" value="nRc.2.0.1.g47735"/>
</dbReference>
<name>A0A915L9D1_ROMCU</name>
<sequence>MLIVLTAHLQVCRLHPTLYFTRPTEKYMLYWTRTKNHSHFFSIFPYFFGVCDQLLEFSIFLPITDVAKFSNKLQTINNAAQKQNFAHGYIKDE</sequence>
<accession>A0A915L9D1</accession>
<evidence type="ECO:0000313" key="2">
    <source>
        <dbReference type="WBParaSite" id="nRc.2.0.1.t47735-RA"/>
    </source>
</evidence>
<dbReference type="AlphaFoldDB" id="A0A915L9D1"/>
<organism evidence="1 2">
    <name type="scientific">Romanomermis culicivorax</name>
    <name type="common">Nematode worm</name>
    <dbReference type="NCBI Taxonomy" id="13658"/>
    <lineage>
        <taxon>Eukaryota</taxon>
        <taxon>Metazoa</taxon>
        <taxon>Ecdysozoa</taxon>
        <taxon>Nematoda</taxon>
        <taxon>Enoplea</taxon>
        <taxon>Dorylaimia</taxon>
        <taxon>Mermithida</taxon>
        <taxon>Mermithoidea</taxon>
        <taxon>Mermithidae</taxon>
        <taxon>Romanomermis</taxon>
    </lineage>
</organism>
<proteinExistence type="predicted"/>
<reference evidence="2" key="1">
    <citation type="submission" date="2022-11" db="UniProtKB">
        <authorList>
            <consortium name="WormBaseParasite"/>
        </authorList>
    </citation>
    <scope>IDENTIFICATION</scope>
</reference>